<proteinExistence type="predicted"/>
<evidence type="ECO:0000313" key="2">
    <source>
        <dbReference type="EMBL" id="ROZ80978.1"/>
    </source>
</evidence>
<organism evidence="2 3">
    <name type="scientific">Pseudomonas neustonica</name>
    <dbReference type="NCBI Taxonomy" id="2487346"/>
    <lineage>
        <taxon>Bacteria</taxon>
        <taxon>Pseudomonadati</taxon>
        <taxon>Pseudomonadota</taxon>
        <taxon>Gammaproteobacteria</taxon>
        <taxon>Pseudomonadales</taxon>
        <taxon>Pseudomonadaceae</taxon>
        <taxon>Pseudomonas</taxon>
    </lineage>
</organism>
<protein>
    <submittedName>
        <fullName evidence="2">Uncharacterized protein</fullName>
    </submittedName>
</protein>
<name>A0ABX9XD76_9PSED</name>
<dbReference type="Proteomes" id="UP000275199">
    <property type="component" value="Unassembled WGS sequence"/>
</dbReference>
<dbReference type="EMBL" id="RKKU01000035">
    <property type="protein sequence ID" value="ROZ80978.1"/>
    <property type="molecule type" value="Genomic_DNA"/>
</dbReference>
<accession>A0ABX9XD76</accession>
<reference evidence="2 3" key="1">
    <citation type="submission" date="2018-11" db="EMBL/GenBank/DDBJ databases">
        <authorList>
            <person name="Jang G.I."/>
            <person name="Hwang C.Y."/>
        </authorList>
    </citation>
    <scope>NUCLEOTIDE SEQUENCE [LARGE SCALE GENOMIC DNA]</scope>
    <source>
        <strain evidence="2 3">SSM26</strain>
    </source>
</reference>
<evidence type="ECO:0000313" key="3">
    <source>
        <dbReference type="Proteomes" id="UP000275199"/>
    </source>
</evidence>
<comment type="caution">
    <text evidence="2">The sequence shown here is derived from an EMBL/GenBank/DDBJ whole genome shotgun (WGS) entry which is preliminary data.</text>
</comment>
<gene>
    <name evidence="2" type="ORF">EF096_18500</name>
</gene>
<feature type="region of interest" description="Disordered" evidence="1">
    <location>
        <begin position="1"/>
        <end position="21"/>
    </location>
</feature>
<evidence type="ECO:0000256" key="1">
    <source>
        <dbReference type="SAM" id="MobiDB-lite"/>
    </source>
</evidence>
<keyword evidence="3" id="KW-1185">Reference proteome</keyword>
<sequence>MPPGPKSGSDSGAADSNVLAAAHNVVHPPMRNSQMVKNLTSVRGRDACVGNVKLCGPAPTGAAHHAQLHHQQTQVKK</sequence>